<feature type="region of interest" description="Disordered" evidence="1">
    <location>
        <begin position="17"/>
        <end position="53"/>
    </location>
</feature>
<gene>
    <name evidence="2" type="ORF">F2Q69_00039992</name>
</gene>
<name>A0A8S9NDQ3_BRACR</name>
<feature type="compositionally biased region" description="Basic and acidic residues" evidence="1">
    <location>
        <begin position="25"/>
        <end position="39"/>
    </location>
</feature>
<accession>A0A8S9NDQ3</accession>
<comment type="caution">
    <text evidence="2">The sequence shown here is derived from an EMBL/GenBank/DDBJ whole genome shotgun (WGS) entry which is preliminary data.</text>
</comment>
<reference evidence="2" key="1">
    <citation type="submission" date="2019-12" db="EMBL/GenBank/DDBJ databases">
        <title>Genome sequencing and annotation of Brassica cretica.</title>
        <authorList>
            <person name="Studholme D.J."/>
            <person name="Sarris P."/>
        </authorList>
    </citation>
    <scope>NUCLEOTIDE SEQUENCE</scope>
    <source>
        <strain evidence="2">PFS-109/04</strain>
        <tissue evidence="2">Leaf</tissue>
    </source>
</reference>
<dbReference type="AlphaFoldDB" id="A0A8S9NDQ3"/>
<dbReference type="EMBL" id="QGKX02001621">
    <property type="protein sequence ID" value="KAF3502540.1"/>
    <property type="molecule type" value="Genomic_DNA"/>
</dbReference>
<proteinExistence type="predicted"/>
<sequence>MKDQSCKKKVAIDVRASRNSAAMKRQGDDVGKVVEPSRGDDEENYDRLGALTA</sequence>
<protein>
    <submittedName>
        <fullName evidence="2">Uncharacterized protein</fullName>
    </submittedName>
</protein>
<evidence type="ECO:0000313" key="3">
    <source>
        <dbReference type="Proteomes" id="UP000712600"/>
    </source>
</evidence>
<dbReference type="Proteomes" id="UP000712600">
    <property type="component" value="Unassembled WGS sequence"/>
</dbReference>
<evidence type="ECO:0000313" key="2">
    <source>
        <dbReference type="EMBL" id="KAF3502540.1"/>
    </source>
</evidence>
<organism evidence="2 3">
    <name type="scientific">Brassica cretica</name>
    <name type="common">Mustard</name>
    <dbReference type="NCBI Taxonomy" id="69181"/>
    <lineage>
        <taxon>Eukaryota</taxon>
        <taxon>Viridiplantae</taxon>
        <taxon>Streptophyta</taxon>
        <taxon>Embryophyta</taxon>
        <taxon>Tracheophyta</taxon>
        <taxon>Spermatophyta</taxon>
        <taxon>Magnoliopsida</taxon>
        <taxon>eudicotyledons</taxon>
        <taxon>Gunneridae</taxon>
        <taxon>Pentapetalae</taxon>
        <taxon>rosids</taxon>
        <taxon>malvids</taxon>
        <taxon>Brassicales</taxon>
        <taxon>Brassicaceae</taxon>
        <taxon>Brassiceae</taxon>
        <taxon>Brassica</taxon>
    </lineage>
</organism>
<evidence type="ECO:0000256" key="1">
    <source>
        <dbReference type="SAM" id="MobiDB-lite"/>
    </source>
</evidence>